<evidence type="ECO:0000256" key="2">
    <source>
        <dbReference type="ARBA" id="ARBA00007759"/>
    </source>
</evidence>
<dbReference type="Pfam" id="PF11203">
    <property type="entry name" value="EccE"/>
    <property type="match status" value="1"/>
</dbReference>
<comment type="similarity">
    <text evidence="2">Belongs to the EccE family.</text>
</comment>
<evidence type="ECO:0000256" key="7">
    <source>
        <dbReference type="SAM" id="MobiDB-lite"/>
    </source>
</evidence>
<feature type="domain" description="Type VII secretion system protein EccE" evidence="9">
    <location>
        <begin position="141"/>
        <end position="242"/>
    </location>
</feature>
<dbReference type="OrthoDB" id="4760969at2"/>
<gene>
    <name evidence="10" type="ordered locus">Srot_0750</name>
</gene>
<evidence type="ECO:0000256" key="5">
    <source>
        <dbReference type="ARBA" id="ARBA00022989"/>
    </source>
</evidence>
<dbReference type="Proteomes" id="UP000002247">
    <property type="component" value="Chromosome"/>
</dbReference>
<dbReference type="HOGENOM" id="CLU_079041_0_0_11"/>
<dbReference type="KEGG" id="srt:Srot_0750"/>
<keyword evidence="3" id="KW-1003">Cell membrane</keyword>
<dbReference type="STRING" id="640132.Srot_0750"/>
<evidence type="ECO:0000313" key="10">
    <source>
        <dbReference type="EMBL" id="ADG97230.1"/>
    </source>
</evidence>
<feature type="transmembrane region" description="Helical" evidence="8">
    <location>
        <begin position="36"/>
        <end position="61"/>
    </location>
</feature>
<dbReference type="InterPro" id="IPR021368">
    <property type="entry name" value="T7SS_EccE"/>
</dbReference>
<accession>D6ZDG6</accession>
<proteinExistence type="inferred from homology"/>
<feature type="compositionally biased region" description="Basic and acidic residues" evidence="7">
    <location>
        <begin position="195"/>
        <end position="208"/>
    </location>
</feature>
<keyword evidence="6 8" id="KW-0472">Membrane</keyword>
<sequence>MSIAPARPSRARATLVLALVFAAGFSSVPWRPASGWFVGVAAAIVFLVLASWGGAHISTILRRRFALSSRKRLVKQGDADAAAKDQQRAAARATALIRVAAPAGAGPADWLPLSLIAGYLDRYGVRCAAVRVAFRRVGDEQEAWITLVVDAVQNLVALRARSPRIQLHELAEATGRRLAAQLREEGFSSSSGRDPQAEHADDAQHREGSPAPSPIDGLRADDGAEDWNGVVVGEERVSAYAVAAKGDLGAVLAEIAAYPARETWTVLEFTGEPADPDLVVACALRKKGVVELLPAGLQPRRGDHLPALAALAPTATAPLSR</sequence>
<dbReference type="GO" id="GO:0005886">
    <property type="term" value="C:plasma membrane"/>
    <property type="evidence" value="ECO:0007669"/>
    <property type="project" value="UniProtKB-SubCell"/>
</dbReference>
<comment type="subcellular location">
    <subcellularLocation>
        <location evidence="1">Cell membrane</location>
    </subcellularLocation>
</comment>
<protein>
    <recommendedName>
        <fullName evidence="9">Type VII secretion system protein EccE domain-containing protein</fullName>
    </recommendedName>
</protein>
<evidence type="ECO:0000256" key="3">
    <source>
        <dbReference type="ARBA" id="ARBA00022475"/>
    </source>
</evidence>
<evidence type="ECO:0000259" key="9">
    <source>
        <dbReference type="Pfam" id="PF11203"/>
    </source>
</evidence>
<evidence type="ECO:0000256" key="1">
    <source>
        <dbReference type="ARBA" id="ARBA00004236"/>
    </source>
</evidence>
<dbReference type="RefSeq" id="WP_013137686.1">
    <property type="nucleotide sequence ID" value="NC_014168.1"/>
</dbReference>
<reference evidence="10 11" key="1">
    <citation type="journal article" date="2010" name="Stand. Genomic Sci.">
        <title>Complete genome sequence of Segniliparus rotundus type strain (CDC 1076).</title>
        <authorList>
            <person name="Sikorski J."/>
            <person name="Lapidus A."/>
            <person name="Copeland A."/>
            <person name="Misra M."/>
            <person name="Glavina Del Rio T."/>
            <person name="Nolan M."/>
            <person name="Lucas S."/>
            <person name="Chen F."/>
            <person name="Tice H."/>
            <person name="Cheng J.F."/>
            <person name="Jando M."/>
            <person name="Schneider S."/>
            <person name="Bruce D."/>
            <person name="Goodwin L."/>
            <person name="Pitluck S."/>
            <person name="Liolios K."/>
            <person name="Mikhailova N."/>
            <person name="Pati A."/>
            <person name="Ivanova N."/>
            <person name="Mavromatis K."/>
            <person name="Chen A."/>
            <person name="Palaniappan K."/>
            <person name="Chertkov O."/>
            <person name="Land M."/>
            <person name="Hauser L."/>
            <person name="Chang Y.J."/>
            <person name="Jeffries C.D."/>
            <person name="Brettin T."/>
            <person name="Detter J.C."/>
            <person name="Han C."/>
            <person name="Rohde M."/>
            <person name="Goker M."/>
            <person name="Bristow J."/>
            <person name="Eisen J.A."/>
            <person name="Markowitz V."/>
            <person name="Hugenholtz P."/>
            <person name="Kyrpides N.C."/>
            <person name="Klenk H.P."/>
        </authorList>
    </citation>
    <scope>NUCLEOTIDE SEQUENCE [LARGE SCALE GENOMIC DNA]</scope>
    <source>
        <strain evidence="11">ATCC BAA-972 / CDC 1076 / CIP 108378 / DSM 44985 / JCM 13578</strain>
    </source>
</reference>
<dbReference type="InterPro" id="IPR050051">
    <property type="entry name" value="EccE_dom"/>
</dbReference>
<evidence type="ECO:0000256" key="4">
    <source>
        <dbReference type="ARBA" id="ARBA00022692"/>
    </source>
</evidence>
<evidence type="ECO:0000256" key="8">
    <source>
        <dbReference type="SAM" id="Phobius"/>
    </source>
</evidence>
<keyword evidence="4 8" id="KW-0812">Transmembrane</keyword>
<dbReference type="eggNOG" id="ENOG5031E1N">
    <property type="taxonomic scope" value="Bacteria"/>
</dbReference>
<dbReference type="AlphaFoldDB" id="D6ZDG6"/>
<evidence type="ECO:0000256" key="6">
    <source>
        <dbReference type="ARBA" id="ARBA00023136"/>
    </source>
</evidence>
<name>D6ZDG6_SEGRD</name>
<dbReference type="NCBIfam" id="TIGR03923">
    <property type="entry name" value="T7SS_EccE"/>
    <property type="match status" value="1"/>
</dbReference>
<feature type="region of interest" description="Disordered" evidence="7">
    <location>
        <begin position="183"/>
        <end position="220"/>
    </location>
</feature>
<keyword evidence="5 8" id="KW-1133">Transmembrane helix</keyword>
<dbReference type="EMBL" id="CP001958">
    <property type="protein sequence ID" value="ADG97230.1"/>
    <property type="molecule type" value="Genomic_DNA"/>
</dbReference>
<organism evidence="10 11">
    <name type="scientific">Segniliparus rotundus (strain ATCC BAA-972 / CDC 1076 / CIP 108378 / DSM 44985 / JCM 13578)</name>
    <dbReference type="NCBI Taxonomy" id="640132"/>
    <lineage>
        <taxon>Bacteria</taxon>
        <taxon>Bacillati</taxon>
        <taxon>Actinomycetota</taxon>
        <taxon>Actinomycetes</taxon>
        <taxon>Mycobacteriales</taxon>
        <taxon>Segniliparaceae</taxon>
        <taxon>Segniliparus</taxon>
    </lineage>
</organism>
<evidence type="ECO:0000313" key="11">
    <source>
        <dbReference type="Proteomes" id="UP000002247"/>
    </source>
</evidence>
<keyword evidence="11" id="KW-1185">Reference proteome</keyword>